<accession>A0ABS6AME2</accession>
<dbReference type="InterPro" id="IPR021728">
    <property type="entry name" value="DUF3300"/>
</dbReference>
<comment type="caution">
    <text evidence="3">The sequence shown here is derived from an EMBL/GenBank/DDBJ whole genome shotgun (WGS) entry which is preliminary data.</text>
</comment>
<keyword evidence="4" id="KW-1185">Reference proteome</keyword>
<keyword evidence="2" id="KW-0732">Signal</keyword>
<evidence type="ECO:0000256" key="1">
    <source>
        <dbReference type="SAM" id="MobiDB-lite"/>
    </source>
</evidence>
<dbReference type="PANTHER" id="PTHR40269:SF1">
    <property type="entry name" value="OUTER MEMBRANE PROTEIN"/>
    <property type="match status" value="1"/>
</dbReference>
<dbReference type="Proteomes" id="UP001166191">
    <property type="component" value="Unassembled WGS sequence"/>
</dbReference>
<feature type="compositionally biased region" description="Basic residues" evidence="1">
    <location>
        <begin position="376"/>
        <end position="388"/>
    </location>
</feature>
<evidence type="ECO:0000313" key="3">
    <source>
        <dbReference type="EMBL" id="MBU3031754.1"/>
    </source>
</evidence>
<evidence type="ECO:0000256" key="2">
    <source>
        <dbReference type="SAM" id="SignalP"/>
    </source>
</evidence>
<gene>
    <name evidence="3" type="ORF">KNW02_16735</name>
</gene>
<feature type="compositionally biased region" description="Basic and acidic residues" evidence="1">
    <location>
        <begin position="276"/>
        <end position="324"/>
    </location>
</feature>
<dbReference type="PANTHER" id="PTHR40269">
    <property type="entry name" value="OUTER MEMBRANE PROTEIN-RELATED"/>
    <property type="match status" value="1"/>
</dbReference>
<reference evidence="3" key="1">
    <citation type="submission" date="2021-06" db="EMBL/GenBank/DDBJ databases">
        <title>Paracoccus bacterium XHP0099 sp. nov., isolated from the surface waters of the Yellow Sea.</title>
        <authorList>
            <person name="Xue H."/>
            <person name="Zhang D."/>
        </authorList>
    </citation>
    <scope>NUCLEOTIDE SEQUENCE</scope>
    <source>
        <strain evidence="3">XHP0099</strain>
    </source>
</reference>
<evidence type="ECO:0000313" key="4">
    <source>
        <dbReference type="Proteomes" id="UP001166191"/>
    </source>
</evidence>
<dbReference type="EMBL" id="JAHKNG010000039">
    <property type="protein sequence ID" value="MBU3031754.1"/>
    <property type="molecule type" value="Genomic_DNA"/>
</dbReference>
<feature type="region of interest" description="Disordered" evidence="1">
    <location>
        <begin position="276"/>
        <end position="422"/>
    </location>
</feature>
<feature type="signal peptide" evidence="2">
    <location>
        <begin position="1"/>
        <end position="19"/>
    </location>
</feature>
<dbReference type="Pfam" id="PF11737">
    <property type="entry name" value="DUF3300"/>
    <property type="match status" value="1"/>
</dbReference>
<feature type="chain" id="PRO_5046700479" evidence="2">
    <location>
        <begin position="20"/>
        <end position="422"/>
    </location>
</feature>
<name>A0ABS6AME2_9RHOB</name>
<feature type="compositionally biased region" description="Basic residues" evidence="1">
    <location>
        <begin position="405"/>
        <end position="422"/>
    </location>
</feature>
<sequence length="422" mass="45033">MKQILHAIAATLLTTPALAQDASTDTAGADDSPAGGQLLGSSELDTLVGPVALYPDTLLIQILIAATAPLDVVKADRILDADKGAGIDTIKADLAEESLDESVTVLATAFPDVVKDMSDHLEWTQTMGDAMNAQEDDVMAAVQRMRTEAVGAGALVTTPEQSVKTDDANNVVIVPTDPQTVYVPSYDPNVVYRPGSGVSDALMAGAIGFGTFAVMDAIFDDDDDWDNYWGCGHCAGWGGGPVIRDPDIRIDGNVIAGNDIRFDDTAIGQKIRDRDADIGWKPDSQKRQAAKDRIARHRGPDGKTKLPVRKDASRGAELQKRLNQTDHAALRSTQDRPQIRPPASRNHSEGLQKIRKKAPSSGASKAAVHRPSGAAHQKRPTSAKKIAAKPRVSSALQKRGSGRQVRAHAAHARPKAGKLRRR</sequence>
<organism evidence="3 4">
    <name type="scientific">Paracoccus marinaquae</name>
    <dbReference type="NCBI Taxonomy" id="2841926"/>
    <lineage>
        <taxon>Bacteria</taxon>
        <taxon>Pseudomonadati</taxon>
        <taxon>Pseudomonadota</taxon>
        <taxon>Alphaproteobacteria</taxon>
        <taxon>Rhodobacterales</taxon>
        <taxon>Paracoccaceae</taxon>
        <taxon>Paracoccus</taxon>
    </lineage>
</organism>
<dbReference type="RefSeq" id="WP_216034375.1">
    <property type="nucleotide sequence ID" value="NZ_JAHKNG010000039.1"/>
</dbReference>
<protein>
    <submittedName>
        <fullName evidence="3">DUF3300 domain-containing protein</fullName>
    </submittedName>
</protein>
<proteinExistence type="predicted"/>